<accession>A0ABQ5URT6</accession>
<dbReference type="Proteomes" id="UP001161405">
    <property type="component" value="Unassembled WGS sequence"/>
</dbReference>
<comment type="caution">
    <text evidence="9">The sequence shown here is derived from an EMBL/GenBank/DDBJ whole genome shotgun (WGS) entry which is preliminary data.</text>
</comment>
<dbReference type="EC" id="2.7.13.3" evidence="2"/>
<dbReference type="InterPro" id="IPR035965">
    <property type="entry name" value="PAS-like_dom_sf"/>
</dbReference>
<protein>
    <recommendedName>
        <fullName evidence="2">histidine kinase</fullName>
        <ecNumber evidence="2">2.7.13.3</ecNumber>
    </recommendedName>
</protein>
<dbReference type="InterPro" id="IPR005467">
    <property type="entry name" value="His_kinase_dom"/>
</dbReference>
<dbReference type="Pfam" id="PF02518">
    <property type="entry name" value="HATPase_c"/>
    <property type="match status" value="1"/>
</dbReference>
<sequence>MLTTEQSDGADKGFRASQNVMVDPAADQKFSLSILSWRDLYPPSRDTVFDATKILIALLIVAAAIFFSENLDIAPRAAIAIAAIIFAIALIQMVRLDKIEAEADTTPRILHDTLEHMPHGLAHWDANAQLLWCNKAYRKLMGLDANKAEQGAPYAEIMTEAANPISFDARKDDEHHRVVMAKCADDKVIRIEDISDPDHHFVTVITDNTEHHKAAQDKKNLEQQYRELAKQYHAEKIAAEAASRSKTSFLAHLSHDMRTPLNHIIGFADLVQHEPYGPLGDNRYANYIADIKRSGEALLDSFASILDLAQLEGGETVQNNQDVEMYKFVQQSLRRHAARTKRAGLKLEAVNVCESHVEADPALLRRMIDNLIDNAIRFTQEGGSIVLNCWCGNDGVVLEVTDSGIGMPKERVELLSQPFILGEAAFSKEHNGLGLGIATSRAIAELSGGSLVIDSNPGIGTTVAITLPTKTADSTLEKAA</sequence>
<gene>
    <name evidence="9" type="ORF">GCM10007879_22230</name>
</gene>
<evidence type="ECO:0000256" key="1">
    <source>
        <dbReference type="ARBA" id="ARBA00000085"/>
    </source>
</evidence>
<dbReference type="InterPro" id="IPR003594">
    <property type="entry name" value="HATPase_dom"/>
</dbReference>
<keyword evidence="7" id="KW-0812">Transmembrane</keyword>
<keyword evidence="5" id="KW-0418">Kinase</keyword>
<dbReference type="PRINTS" id="PR00344">
    <property type="entry name" value="BCTRLSENSOR"/>
</dbReference>
<reference evidence="9" key="1">
    <citation type="journal article" date="2014" name="Int. J. Syst. Evol. Microbiol.">
        <title>Complete genome of a new Firmicutes species belonging to the dominant human colonic microbiota ('Ruminococcus bicirculans') reveals two chromosomes and a selective capacity to utilize plant glucans.</title>
        <authorList>
            <consortium name="NISC Comparative Sequencing Program"/>
            <person name="Wegmann U."/>
            <person name="Louis P."/>
            <person name="Goesmann A."/>
            <person name="Henrissat B."/>
            <person name="Duncan S.H."/>
            <person name="Flint H.J."/>
        </authorList>
    </citation>
    <scope>NUCLEOTIDE SEQUENCE</scope>
    <source>
        <strain evidence="9">NBRC 107169</strain>
    </source>
</reference>
<comment type="catalytic activity">
    <reaction evidence="1">
        <text>ATP + protein L-histidine = ADP + protein N-phospho-L-histidine.</text>
        <dbReference type="EC" id="2.7.13.3"/>
    </reaction>
</comment>
<dbReference type="SUPFAM" id="SSF55785">
    <property type="entry name" value="PYP-like sensor domain (PAS domain)"/>
    <property type="match status" value="1"/>
</dbReference>
<keyword evidence="4" id="KW-0808">Transferase</keyword>
<dbReference type="RefSeq" id="WP_284364507.1">
    <property type="nucleotide sequence ID" value="NZ_BSNI01000002.1"/>
</dbReference>
<dbReference type="SMART" id="SM00388">
    <property type="entry name" value="HisKA"/>
    <property type="match status" value="1"/>
</dbReference>
<feature type="transmembrane region" description="Helical" evidence="7">
    <location>
        <begin position="48"/>
        <end position="67"/>
    </location>
</feature>
<dbReference type="Gene3D" id="3.30.450.20">
    <property type="entry name" value="PAS domain"/>
    <property type="match status" value="1"/>
</dbReference>
<proteinExistence type="predicted"/>
<dbReference type="Gene3D" id="3.30.565.10">
    <property type="entry name" value="Histidine kinase-like ATPase, C-terminal domain"/>
    <property type="match status" value="1"/>
</dbReference>
<dbReference type="InterPro" id="IPR004358">
    <property type="entry name" value="Sig_transdc_His_kin-like_C"/>
</dbReference>
<dbReference type="Pfam" id="PF00512">
    <property type="entry name" value="HisKA"/>
    <property type="match status" value="1"/>
</dbReference>
<dbReference type="SUPFAM" id="SSF55874">
    <property type="entry name" value="ATPase domain of HSP90 chaperone/DNA topoisomerase II/histidine kinase"/>
    <property type="match status" value="1"/>
</dbReference>
<evidence type="ECO:0000256" key="7">
    <source>
        <dbReference type="SAM" id="Phobius"/>
    </source>
</evidence>
<dbReference type="Pfam" id="PF12860">
    <property type="entry name" value="PAS_7"/>
    <property type="match status" value="1"/>
</dbReference>
<evidence type="ECO:0000256" key="3">
    <source>
        <dbReference type="ARBA" id="ARBA00022553"/>
    </source>
</evidence>
<dbReference type="EMBL" id="BSNI01000002">
    <property type="protein sequence ID" value="GLQ17974.1"/>
    <property type="molecule type" value="Genomic_DNA"/>
</dbReference>
<keyword evidence="10" id="KW-1185">Reference proteome</keyword>
<evidence type="ECO:0000259" key="8">
    <source>
        <dbReference type="PROSITE" id="PS50109"/>
    </source>
</evidence>
<feature type="transmembrane region" description="Helical" evidence="7">
    <location>
        <begin position="73"/>
        <end position="91"/>
    </location>
</feature>
<keyword evidence="7" id="KW-1133">Transmembrane helix</keyword>
<evidence type="ECO:0000256" key="6">
    <source>
        <dbReference type="SAM" id="Coils"/>
    </source>
</evidence>
<dbReference type="PANTHER" id="PTHR43047">
    <property type="entry name" value="TWO-COMPONENT HISTIDINE PROTEIN KINASE"/>
    <property type="match status" value="1"/>
</dbReference>
<keyword evidence="7" id="KW-0472">Membrane</keyword>
<reference evidence="9" key="2">
    <citation type="submission" date="2023-01" db="EMBL/GenBank/DDBJ databases">
        <title>Draft genome sequence of Maritalea porphyrae strain NBRC 107169.</title>
        <authorList>
            <person name="Sun Q."/>
            <person name="Mori K."/>
        </authorList>
    </citation>
    <scope>NUCLEOTIDE SEQUENCE</scope>
    <source>
        <strain evidence="9">NBRC 107169</strain>
    </source>
</reference>
<evidence type="ECO:0000313" key="10">
    <source>
        <dbReference type="Proteomes" id="UP001161405"/>
    </source>
</evidence>
<organism evidence="9 10">
    <name type="scientific">Maritalea porphyrae</name>
    <dbReference type="NCBI Taxonomy" id="880732"/>
    <lineage>
        <taxon>Bacteria</taxon>
        <taxon>Pseudomonadati</taxon>
        <taxon>Pseudomonadota</taxon>
        <taxon>Alphaproteobacteria</taxon>
        <taxon>Hyphomicrobiales</taxon>
        <taxon>Devosiaceae</taxon>
        <taxon>Maritalea</taxon>
    </lineage>
</organism>
<dbReference type="CDD" id="cd00082">
    <property type="entry name" value="HisKA"/>
    <property type="match status" value="1"/>
</dbReference>
<keyword evidence="6" id="KW-0175">Coiled coil</keyword>
<evidence type="ECO:0000256" key="5">
    <source>
        <dbReference type="ARBA" id="ARBA00022777"/>
    </source>
</evidence>
<dbReference type="InterPro" id="IPR003661">
    <property type="entry name" value="HisK_dim/P_dom"/>
</dbReference>
<dbReference type="SMART" id="SM00387">
    <property type="entry name" value="HATPase_c"/>
    <property type="match status" value="1"/>
</dbReference>
<dbReference type="Gene3D" id="1.10.287.130">
    <property type="match status" value="1"/>
</dbReference>
<evidence type="ECO:0000313" key="9">
    <source>
        <dbReference type="EMBL" id="GLQ17974.1"/>
    </source>
</evidence>
<name>A0ABQ5URT6_9HYPH</name>
<evidence type="ECO:0000256" key="4">
    <source>
        <dbReference type="ARBA" id="ARBA00022679"/>
    </source>
</evidence>
<feature type="domain" description="Histidine kinase" evidence="8">
    <location>
        <begin position="252"/>
        <end position="471"/>
    </location>
</feature>
<keyword evidence="3" id="KW-0597">Phosphoprotein</keyword>
<dbReference type="SUPFAM" id="SSF47384">
    <property type="entry name" value="Homodimeric domain of signal transducing histidine kinase"/>
    <property type="match status" value="1"/>
</dbReference>
<dbReference type="PROSITE" id="PS50109">
    <property type="entry name" value="HIS_KIN"/>
    <property type="match status" value="1"/>
</dbReference>
<feature type="coiled-coil region" evidence="6">
    <location>
        <begin position="211"/>
        <end position="238"/>
    </location>
</feature>
<dbReference type="InterPro" id="IPR036890">
    <property type="entry name" value="HATPase_C_sf"/>
</dbReference>
<dbReference type="CDD" id="cd00075">
    <property type="entry name" value="HATPase"/>
    <property type="match status" value="1"/>
</dbReference>
<dbReference type="InterPro" id="IPR036097">
    <property type="entry name" value="HisK_dim/P_sf"/>
</dbReference>
<evidence type="ECO:0000256" key="2">
    <source>
        <dbReference type="ARBA" id="ARBA00012438"/>
    </source>
</evidence>
<dbReference type="PANTHER" id="PTHR43047:SF72">
    <property type="entry name" value="OSMOSENSING HISTIDINE PROTEIN KINASE SLN1"/>
    <property type="match status" value="1"/>
</dbReference>